<dbReference type="InterPro" id="IPR035897">
    <property type="entry name" value="Toll_tir_struct_dom_sf"/>
</dbReference>
<comment type="caution">
    <text evidence="2">The sequence shown here is derived from an EMBL/GenBank/DDBJ whole genome shotgun (WGS) entry which is preliminary data.</text>
</comment>
<proteinExistence type="predicted"/>
<protein>
    <submittedName>
        <fullName evidence="2">TIR domain-containing protein</fullName>
    </submittedName>
</protein>
<keyword evidence="3" id="KW-1185">Reference proteome</keyword>
<feature type="compositionally biased region" description="Basic and acidic residues" evidence="1">
    <location>
        <begin position="136"/>
        <end position="145"/>
    </location>
</feature>
<reference evidence="2 3" key="1">
    <citation type="submission" date="2019-06" db="EMBL/GenBank/DDBJ databases">
        <title>Sequencing the genomes of 1000 actinobacteria strains.</title>
        <authorList>
            <person name="Klenk H.-P."/>
        </authorList>
    </citation>
    <scope>NUCLEOTIDE SEQUENCE [LARGE SCALE GENOMIC DNA]</scope>
    <source>
        <strain evidence="2 3">DSM 46699</strain>
    </source>
</reference>
<gene>
    <name evidence="2" type="ORF">FHU35_111217</name>
</gene>
<sequence>MFFDVGLAPGLDYVDAIEEALKSCTVLFAVIGPRWVDATDEHGKRRLDDPTDLVVREIATALRNDVQVVPVLLDGTVMPTSGDLPTKLRPLVRRNAATVKHDTFESDLAKLLTQLKPFLRGRERSAAQSRGAMQEHPAETSVRQETELVPGSAAFRSTIPDGPPARRELLLRLTGWAEQLAQNQLVAPATFYGKTRTTLLLRIDGKSGLVTVYNDAKSAYLQLSRSVFERFAPGSISVVESLIKSRIGQGTTTRDVSPELLDALTQAYREAATKRTLDVGFTDPPKDVWRGEKVSEIAAEPDLVVDHERDFSPPDAR</sequence>
<evidence type="ECO:0000313" key="2">
    <source>
        <dbReference type="EMBL" id="TWG08598.1"/>
    </source>
</evidence>
<feature type="region of interest" description="Disordered" evidence="1">
    <location>
        <begin position="123"/>
        <end position="145"/>
    </location>
</feature>
<evidence type="ECO:0000256" key="1">
    <source>
        <dbReference type="SAM" id="MobiDB-lite"/>
    </source>
</evidence>
<accession>A0A561VAE5</accession>
<organism evidence="2 3">
    <name type="scientific">Saccharopolyspora dendranthemae</name>
    <dbReference type="NCBI Taxonomy" id="1181886"/>
    <lineage>
        <taxon>Bacteria</taxon>
        <taxon>Bacillati</taxon>
        <taxon>Actinomycetota</taxon>
        <taxon>Actinomycetes</taxon>
        <taxon>Pseudonocardiales</taxon>
        <taxon>Pseudonocardiaceae</taxon>
        <taxon>Saccharopolyspora</taxon>
    </lineage>
</organism>
<dbReference type="Gene3D" id="3.40.50.10140">
    <property type="entry name" value="Toll/interleukin-1 receptor homology (TIR) domain"/>
    <property type="match status" value="1"/>
</dbReference>
<dbReference type="EMBL" id="VIWX01000001">
    <property type="protein sequence ID" value="TWG08598.1"/>
    <property type="molecule type" value="Genomic_DNA"/>
</dbReference>
<name>A0A561VAE5_9PSEU</name>
<dbReference type="Proteomes" id="UP000316184">
    <property type="component" value="Unassembled WGS sequence"/>
</dbReference>
<dbReference type="AlphaFoldDB" id="A0A561VAE5"/>
<evidence type="ECO:0000313" key="3">
    <source>
        <dbReference type="Proteomes" id="UP000316184"/>
    </source>
</evidence>